<feature type="transmembrane region" description="Helical" evidence="6">
    <location>
        <begin position="49"/>
        <end position="72"/>
    </location>
</feature>
<evidence type="ECO:0000313" key="8">
    <source>
        <dbReference type="Proteomes" id="UP000652198"/>
    </source>
</evidence>
<keyword evidence="5 6" id="KW-0472">Membrane</keyword>
<evidence type="ECO:0000256" key="1">
    <source>
        <dbReference type="ARBA" id="ARBA00004651"/>
    </source>
</evidence>
<comment type="subcellular location">
    <subcellularLocation>
        <location evidence="1">Cell membrane</location>
        <topology evidence="1">Multi-pass membrane protein</topology>
    </subcellularLocation>
</comment>
<accession>A0ABX2BIA6</accession>
<name>A0ABX2BIA6_9BURK</name>
<feature type="transmembrane region" description="Helical" evidence="6">
    <location>
        <begin position="330"/>
        <end position="354"/>
    </location>
</feature>
<feature type="transmembrane region" description="Helical" evidence="6">
    <location>
        <begin position="194"/>
        <end position="214"/>
    </location>
</feature>
<keyword evidence="3 6" id="KW-0812">Transmembrane</keyword>
<evidence type="ECO:0000256" key="5">
    <source>
        <dbReference type="ARBA" id="ARBA00023136"/>
    </source>
</evidence>
<evidence type="ECO:0000256" key="3">
    <source>
        <dbReference type="ARBA" id="ARBA00022692"/>
    </source>
</evidence>
<reference evidence="7 8" key="1">
    <citation type="submission" date="2019-11" db="EMBL/GenBank/DDBJ databases">
        <title>Metabolism of dissolved organic matter in forest soils.</title>
        <authorList>
            <person name="Cyle K.T."/>
            <person name="Wilhelm R.C."/>
            <person name="Martinez C.E."/>
        </authorList>
    </citation>
    <scope>NUCLEOTIDE SEQUENCE [LARGE SCALE GENOMIC DNA]</scope>
    <source>
        <strain evidence="7 8">1N</strain>
    </source>
</reference>
<gene>
    <name evidence="7" type="ORF">GNZ12_04890</name>
</gene>
<evidence type="ECO:0000256" key="2">
    <source>
        <dbReference type="ARBA" id="ARBA00022475"/>
    </source>
</evidence>
<proteinExistence type="predicted"/>
<protein>
    <submittedName>
        <fullName evidence="7">Flippase-like domain-containing protein</fullName>
    </submittedName>
</protein>
<keyword evidence="8" id="KW-1185">Reference proteome</keyword>
<sequence length="361" mass="38531">MSTPQIRSAHAPLMPGSGALLPKPTPVAETGLVHIAPGLLGKTSRWRPLMFWIVGVMGFVTVILVVLHLGSLQKMAELMRSARPGWMLVALAVQSGTYVSAAFVWRQALLQAGHPLSLRTLIPLGIAKVFTDQVLPSGGISGTMLVVRGLTGRRVPAGIAMAAMLAGMVSYDIAYLFVVLASAGVLWLQHRLNVPLIAGVAIFVIVTVVVPAAVLGLKQWGQRAPVAWLSKCLGVTALLQELTDAPTHLLRSPRLLLQTVGLQLAIFVFDALTLWLAFNAIGEVPPLWVVFVSFIIASMVATIGPIPVGLGTFEATSVGILSLLGVSVEAALAATLLLRALTFWLPMLPGIWLARREIRRR</sequence>
<keyword evidence="2" id="KW-1003">Cell membrane</keyword>
<comment type="caution">
    <text evidence="7">The sequence shown here is derived from an EMBL/GenBank/DDBJ whole genome shotgun (WGS) entry which is preliminary data.</text>
</comment>
<dbReference type="NCBIfam" id="TIGR00374">
    <property type="entry name" value="flippase-like domain"/>
    <property type="match status" value="1"/>
</dbReference>
<dbReference type="Pfam" id="PF03706">
    <property type="entry name" value="LPG_synthase_TM"/>
    <property type="match status" value="1"/>
</dbReference>
<dbReference type="Proteomes" id="UP000652198">
    <property type="component" value="Unassembled WGS sequence"/>
</dbReference>
<dbReference type="PANTHER" id="PTHR39087:SF2">
    <property type="entry name" value="UPF0104 MEMBRANE PROTEIN MJ1595"/>
    <property type="match status" value="1"/>
</dbReference>
<feature type="transmembrane region" description="Helical" evidence="6">
    <location>
        <begin position="159"/>
        <end position="188"/>
    </location>
</feature>
<feature type="transmembrane region" description="Helical" evidence="6">
    <location>
        <begin position="255"/>
        <end position="278"/>
    </location>
</feature>
<dbReference type="InterPro" id="IPR022791">
    <property type="entry name" value="L-PG_synthase/AglD"/>
</dbReference>
<organism evidence="7 8">
    <name type="scientific">Paraburkholderia solitsugae</name>
    <dbReference type="NCBI Taxonomy" id="2675748"/>
    <lineage>
        <taxon>Bacteria</taxon>
        <taxon>Pseudomonadati</taxon>
        <taxon>Pseudomonadota</taxon>
        <taxon>Betaproteobacteria</taxon>
        <taxon>Burkholderiales</taxon>
        <taxon>Burkholderiaceae</taxon>
        <taxon>Paraburkholderia</taxon>
    </lineage>
</organism>
<evidence type="ECO:0000313" key="7">
    <source>
        <dbReference type="EMBL" id="NPT40657.1"/>
    </source>
</evidence>
<dbReference type="RefSeq" id="WP_172309285.1">
    <property type="nucleotide sequence ID" value="NZ_WOEY01000018.1"/>
</dbReference>
<keyword evidence="4 6" id="KW-1133">Transmembrane helix</keyword>
<evidence type="ECO:0000256" key="4">
    <source>
        <dbReference type="ARBA" id="ARBA00022989"/>
    </source>
</evidence>
<feature type="transmembrane region" description="Helical" evidence="6">
    <location>
        <begin position="287"/>
        <end position="310"/>
    </location>
</feature>
<dbReference type="EMBL" id="WOEY01000018">
    <property type="protein sequence ID" value="NPT40657.1"/>
    <property type="molecule type" value="Genomic_DNA"/>
</dbReference>
<dbReference type="PANTHER" id="PTHR39087">
    <property type="entry name" value="UPF0104 MEMBRANE PROTEIN MJ1595"/>
    <property type="match status" value="1"/>
</dbReference>
<evidence type="ECO:0000256" key="6">
    <source>
        <dbReference type="SAM" id="Phobius"/>
    </source>
</evidence>
<feature type="transmembrane region" description="Helical" evidence="6">
    <location>
        <begin position="84"/>
        <end position="105"/>
    </location>
</feature>